<dbReference type="STRING" id="1890364.A0A2P6NNZ0"/>
<dbReference type="AlphaFoldDB" id="A0A2P6NNZ0"/>
<dbReference type="SMART" id="SM00698">
    <property type="entry name" value="MORN"/>
    <property type="match status" value="14"/>
</dbReference>
<dbReference type="InterPro" id="IPR003409">
    <property type="entry name" value="MORN"/>
</dbReference>
<evidence type="ECO:0000256" key="1">
    <source>
        <dbReference type="ARBA" id="ARBA00022737"/>
    </source>
</evidence>
<dbReference type="SUPFAM" id="SSF82185">
    <property type="entry name" value="Histone H3 K4-specific methyltransferase SET7/9 N-terminal domain"/>
    <property type="match status" value="4"/>
</dbReference>
<dbReference type="PANTHER" id="PTHR43215:SF14">
    <property type="entry name" value="RADIAL SPOKE HEAD 1 HOMOLOG"/>
    <property type="match status" value="1"/>
</dbReference>
<organism evidence="3 4">
    <name type="scientific">Planoprotostelium fungivorum</name>
    <dbReference type="NCBI Taxonomy" id="1890364"/>
    <lineage>
        <taxon>Eukaryota</taxon>
        <taxon>Amoebozoa</taxon>
        <taxon>Evosea</taxon>
        <taxon>Variosea</taxon>
        <taxon>Cavosteliida</taxon>
        <taxon>Cavosteliaceae</taxon>
        <taxon>Planoprotostelium</taxon>
    </lineage>
</organism>
<dbReference type="EMBL" id="MDYQ01000041">
    <property type="protein sequence ID" value="PRP85687.1"/>
    <property type="molecule type" value="Genomic_DNA"/>
</dbReference>
<protein>
    <submittedName>
        <fullName evidence="3">Uncharacterized protein</fullName>
    </submittedName>
</protein>
<sequence>MIPLQTATKQKPEFWSSSWAKFNQRLHPLELHGLWSQLDPSYSLQDDYFVSSALNATEREIISDNTSIQEAMEMIGKRQDLSSDTVTQCIEALHARNYFVLDSLKGKREADWNEIGLPIPVQNQLQAMVSDLSNKKSKSSQSEFVVKSIAATRMEGNNLVACPNCDKKFQMANLNKHVSLCRKLNENIVRETPEPSKEKKTDAGDDSTEAHERDDVEKIDVTVNPINIASIRVGNISPRIEDSHTSRTMSRTKDPENEHLTVMSKIFKNGDKYTGQFNRSQKQHGQGKYTFTNGDVYEGDFKNGLFHGVGMFKRDNGDCYTGDFKNDLFDGRGVYVYKDGERYEGEYSAGERHGRGKYTYRNGNVFEGEFVNGEMLGEGKYIFSNGDKYHGSISGGSFVGGTYIYSNGDRYVGGFKGSSPEGHGTLHYAIGDAYMGEFVKGKRHGQGKYIYKDHKHMHEGEYLNGKRHGPGRLVEDGGIYEGDFKEGLFGGDGTYTFLNGDKYNGQFQNGLFHGHGVVTESGYVYDGEWSEGNKDGEGTFKMLANPGDHYEGTFANNRFDGVGLYTWANGNTYEGHWRDGKMQGHGRFTFLDGTFIQGEFAAGRPPRSSDRTIDRPYDMKIVRERGNTKKTHKVITRTTVHSPFLGQHGESLF</sequence>
<evidence type="ECO:0000313" key="4">
    <source>
        <dbReference type="Proteomes" id="UP000241769"/>
    </source>
</evidence>
<dbReference type="FunFam" id="2.20.110.10:FF:000002">
    <property type="entry name" value="Phosphatidylinositol 4-phosphate 5-kinase 8"/>
    <property type="match status" value="1"/>
</dbReference>
<keyword evidence="4" id="KW-1185">Reference proteome</keyword>
<dbReference type="GO" id="GO:0005829">
    <property type="term" value="C:cytosol"/>
    <property type="evidence" value="ECO:0007669"/>
    <property type="project" value="TreeGrafter"/>
</dbReference>
<comment type="caution">
    <text evidence="3">The sequence shown here is derived from an EMBL/GenBank/DDBJ whole genome shotgun (WGS) entry which is preliminary data.</text>
</comment>
<evidence type="ECO:0000256" key="2">
    <source>
        <dbReference type="SAM" id="MobiDB-lite"/>
    </source>
</evidence>
<dbReference type="InParanoid" id="A0A2P6NNZ0"/>
<reference evidence="3 4" key="1">
    <citation type="journal article" date="2018" name="Genome Biol. Evol.">
        <title>Multiple Roots of Fruiting Body Formation in Amoebozoa.</title>
        <authorList>
            <person name="Hillmann F."/>
            <person name="Forbes G."/>
            <person name="Novohradska S."/>
            <person name="Ferling I."/>
            <person name="Riege K."/>
            <person name="Groth M."/>
            <person name="Westermann M."/>
            <person name="Marz M."/>
            <person name="Spaller T."/>
            <person name="Winckler T."/>
            <person name="Schaap P."/>
            <person name="Glockner G."/>
        </authorList>
    </citation>
    <scope>NUCLEOTIDE SEQUENCE [LARGE SCALE GENOMIC DNA]</scope>
    <source>
        <strain evidence="3 4">Jena</strain>
    </source>
</reference>
<dbReference type="PANTHER" id="PTHR43215">
    <property type="entry name" value="RADIAL SPOKE HEAD 1 HOMOLOG"/>
    <property type="match status" value="1"/>
</dbReference>
<dbReference type="Proteomes" id="UP000241769">
    <property type="component" value="Unassembled WGS sequence"/>
</dbReference>
<keyword evidence="1" id="KW-0677">Repeat</keyword>
<feature type="region of interest" description="Disordered" evidence="2">
    <location>
        <begin position="189"/>
        <end position="213"/>
    </location>
</feature>
<gene>
    <name evidence="3" type="ORF">PROFUN_06521</name>
</gene>
<accession>A0A2P6NNZ0</accession>
<dbReference type="Gene3D" id="2.20.110.10">
    <property type="entry name" value="Histone H3 K4-specific methyltransferase SET7/9 N-terminal domain"/>
    <property type="match status" value="6"/>
</dbReference>
<evidence type="ECO:0000313" key="3">
    <source>
        <dbReference type="EMBL" id="PRP85687.1"/>
    </source>
</evidence>
<dbReference type="Pfam" id="PF02493">
    <property type="entry name" value="MORN"/>
    <property type="match status" value="13"/>
</dbReference>
<name>A0A2P6NNZ0_9EUKA</name>
<dbReference type="OrthoDB" id="18857at2759"/>
<proteinExistence type="predicted"/>